<dbReference type="InterPro" id="IPR029787">
    <property type="entry name" value="Nucleotide_cyclase"/>
</dbReference>
<proteinExistence type="predicted"/>
<dbReference type="Pfam" id="PF08447">
    <property type="entry name" value="PAS_3"/>
    <property type="match status" value="1"/>
</dbReference>
<dbReference type="Pfam" id="PF13188">
    <property type="entry name" value="PAS_8"/>
    <property type="match status" value="1"/>
</dbReference>
<evidence type="ECO:0000259" key="4">
    <source>
        <dbReference type="PROSITE" id="PS50887"/>
    </source>
</evidence>
<dbReference type="PROSITE" id="PS50046">
    <property type="entry name" value="PHYTOCHROME_2"/>
    <property type="match status" value="1"/>
</dbReference>
<dbReference type="Pfam" id="PF01590">
    <property type="entry name" value="GAF"/>
    <property type="match status" value="1"/>
</dbReference>
<gene>
    <name evidence="5" type="ORF">I8748_13260</name>
</gene>
<dbReference type="CDD" id="cd00130">
    <property type="entry name" value="PAS"/>
    <property type="match status" value="2"/>
</dbReference>
<dbReference type="InterPro" id="IPR035965">
    <property type="entry name" value="PAS-like_dom_sf"/>
</dbReference>
<organism evidence="5 6">
    <name type="scientific">Amazonocrinis nigriterrae CENA67</name>
    <dbReference type="NCBI Taxonomy" id="2794033"/>
    <lineage>
        <taxon>Bacteria</taxon>
        <taxon>Bacillati</taxon>
        <taxon>Cyanobacteriota</taxon>
        <taxon>Cyanophyceae</taxon>
        <taxon>Nostocales</taxon>
        <taxon>Nostocaceae</taxon>
        <taxon>Amazonocrinis</taxon>
        <taxon>Amazonocrinis nigriterrae</taxon>
    </lineage>
</organism>
<dbReference type="PROSITE" id="PS50113">
    <property type="entry name" value="PAC"/>
    <property type="match status" value="3"/>
</dbReference>
<dbReference type="SMART" id="SM00086">
    <property type="entry name" value="PAC"/>
    <property type="match status" value="2"/>
</dbReference>
<dbReference type="Gene3D" id="3.30.70.270">
    <property type="match status" value="1"/>
</dbReference>
<feature type="domain" description="GGDEF" evidence="4">
    <location>
        <begin position="873"/>
        <end position="1010"/>
    </location>
</feature>
<dbReference type="SMART" id="SM00065">
    <property type="entry name" value="GAF"/>
    <property type="match status" value="1"/>
</dbReference>
<dbReference type="FunFam" id="3.30.70.270:FF:000001">
    <property type="entry name" value="Diguanylate cyclase domain protein"/>
    <property type="match status" value="1"/>
</dbReference>
<dbReference type="SUPFAM" id="SSF55781">
    <property type="entry name" value="GAF domain-like"/>
    <property type="match status" value="1"/>
</dbReference>
<feature type="domain" description="PAS" evidence="2">
    <location>
        <begin position="540"/>
        <end position="588"/>
    </location>
</feature>
<dbReference type="SMART" id="SM00091">
    <property type="entry name" value="PAS"/>
    <property type="match status" value="4"/>
</dbReference>
<dbReference type="SUPFAM" id="SSF55785">
    <property type="entry name" value="PYP-like sensor domain (PAS domain)"/>
    <property type="match status" value="4"/>
</dbReference>
<dbReference type="PROSITE" id="PS50887">
    <property type="entry name" value="GGDEF"/>
    <property type="match status" value="1"/>
</dbReference>
<evidence type="ECO:0000313" key="6">
    <source>
        <dbReference type="Proteomes" id="UP000632766"/>
    </source>
</evidence>
<dbReference type="InterPro" id="IPR016132">
    <property type="entry name" value="Phyto_chromo_attachment"/>
</dbReference>
<reference evidence="5 6" key="1">
    <citation type="journal article" date="2021" name="Int. J. Syst. Evol. Microbiol.">
        <title>Amazonocrinis nigriterrae gen. nov., sp. nov., Atlanticothrix silvestris gen. nov., sp. nov. and Dendronalium phyllosphericum gen. nov., sp. nov., nostocacean cyanobacteria from Brazilian environments.</title>
        <authorList>
            <person name="Alvarenga D.O."/>
            <person name="Andreote A.P.D."/>
            <person name="Branco L.H.Z."/>
            <person name="Delbaje E."/>
            <person name="Cruz R.B."/>
            <person name="Varani A.M."/>
            <person name="Fiore M.F."/>
        </authorList>
    </citation>
    <scope>NUCLEOTIDE SEQUENCE [LARGE SCALE GENOMIC DNA]</scope>
    <source>
        <strain evidence="5 6">CENA67</strain>
    </source>
</reference>
<dbReference type="RefSeq" id="WP_198125030.1">
    <property type="nucleotide sequence ID" value="NZ_JAECZC010000020.1"/>
</dbReference>
<dbReference type="InterPro" id="IPR013655">
    <property type="entry name" value="PAS_fold_3"/>
</dbReference>
<dbReference type="Gene3D" id="3.30.450.20">
    <property type="entry name" value="PAS domain"/>
    <property type="match status" value="3"/>
</dbReference>
<feature type="domain" description="PAC" evidence="3">
    <location>
        <begin position="486"/>
        <end position="539"/>
    </location>
</feature>
<dbReference type="SMART" id="SM00267">
    <property type="entry name" value="GGDEF"/>
    <property type="match status" value="1"/>
</dbReference>
<dbReference type="NCBIfam" id="TIGR00254">
    <property type="entry name" value="GGDEF"/>
    <property type="match status" value="1"/>
</dbReference>
<comment type="caution">
    <text evidence="5">The sequence shown here is derived from an EMBL/GenBank/DDBJ whole genome shotgun (WGS) entry which is preliminary data.</text>
</comment>
<dbReference type="InterPro" id="IPR003018">
    <property type="entry name" value="GAF"/>
</dbReference>
<dbReference type="NCBIfam" id="TIGR00229">
    <property type="entry name" value="sensory_box"/>
    <property type="match status" value="2"/>
</dbReference>
<feature type="domain" description="PAC" evidence="3">
    <location>
        <begin position="359"/>
        <end position="409"/>
    </location>
</feature>
<dbReference type="Pfam" id="PF00990">
    <property type="entry name" value="GGDEF"/>
    <property type="match status" value="1"/>
</dbReference>
<dbReference type="AlphaFoldDB" id="A0A8J7L8F2"/>
<dbReference type="InterPro" id="IPR029016">
    <property type="entry name" value="GAF-like_dom_sf"/>
</dbReference>
<evidence type="ECO:0000259" key="3">
    <source>
        <dbReference type="PROSITE" id="PS50113"/>
    </source>
</evidence>
<name>A0A8J7L8F2_9NOST</name>
<dbReference type="InterPro" id="IPR052155">
    <property type="entry name" value="Biofilm_reg_signaling"/>
</dbReference>
<protein>
    <submittedName>
        <fullName evidence="5">Diguanylate cyclase</fullName>
    </submittedName>
</protein>
<dbReference type="InterPro" id="IPR000700">
    <property type="entry name" value="PAS-assoc_C"/>
</dbReference>
<keyword evidence="6" id="KW-1185">Reference proteome</keyword>
<evidence type="ECO:0000313" key="5">
    <source>
        <dbReference type="EMBL" id="MBH8563140.1"/>
    </source>
</evidence>
<dbReference type="InterPro" id="IPR000160">
    <property type="entry name" value="GGDEF_dom"/>
</dbReference>
<dbReference type="SUPFAM" id="SSF55073">
    <property type="entry name" value="Nucleotide cyclase"/>
    <property type="match status" value="1"/>
</dbReference>
<dbReference type="InterPro" id="IPR001610">
    <property type="entry name" value="PAC"/>
</dbReference>
<dbReference type="CDD" id="cd01949">
    <property type="entry name" value="GGDEF"/>
    <property type="match status" value="1"/>
</dbReference>
<accession>A0A8J7L8F2</accession>
<dbReference type="EMBL" id="JAECZC010000020">
    <property type="protein sequence ID" value="MBH8563140.1"/>
    <property type="molecule type" value="Genomic_DNA"/>
</dbReference>
<dbReference type="Proteomes" id="UP000632766">
    <property type="component" value="Unassembled WGS sequence"/>
</dbReference>
<dbReference type="PANTHER" id="PTHR44757">
    <property type="entry name" value="DIGUANYLATE CYCLASE DGCP"/>
    <property type="match status" value="1"/>
</dbReference>
<dbReference type="InterPro" id="IPR000014">
    <property type="entry name" value="PAS"/>
</dbReference>
<dbReference type="InterPro" id="IPR043128">
    <property type="entry name" value="Rev_trsase/Diguanyl_cyclase"/>
</dbReference>
<dbReference type="PANTHER" id="PTHR44757:SF2">
    <property type="entry name" value="BIOFILM ARCHITECTURE MAINTENANCE PROTEIN MBAA"/>
    <property type="match status" value="1"/>
</dbReference>
<feature type="domain" description="PAC" evidence="3">
    <location>
        <begin position="620"/>
        <end position="673"/>
    </location>
</feature>
<dbReference type="Gene3D" id="3.30.450.40">
    <property type="match status" value="2"/>
</dbReference>
<evidence type="ECO:0000259" key="1">
    <source>
        <dbReference type="PROSITE" id="PS50046"/>
    </source>
</evidence>
<evidence type="ECO:0000259" key="2">
    <source>
        <dbReference type="PROSITE" id="PS50112"/>
    </source>
</evidence>
<sequence>MGSIKKNLHKNYQESITTKTALPKHISVADLMAFERLQTPIWIYDIQKLQMWWANSAALHIWNAQSREELLSRNFSEVSESTRIRLQSHLHQFQQGKTIAENWTFYSQGKPVYVRCLCSGIEIKQGQIAMLVEGTVEVVNQIDQETLRSIEALRDTTLMISLYTMDGVPLMQNPATMRCYGDTLQPNSSTENAFLRHFVDPTVSQQAMEAIKLGHMFSIETQVFTNEGIRWHGMDIRCTRDPVTGNPMILVNEKDITKQQTALEEHQRAEEELRWRSALLSSMTETSLLGFFVVDNRTDEILYFNHRFCKIWGIEHLETQMRLGALKNNDIISECISLIADLPSFIESSKPLQSEENRSIVEDEILFVDGRTIRRFSSQIRDSQDQYFGRLYIFEDITSRKQIEAALKASEERWQYALEGNGDGVWDWNAQSNEVFFSRRWKEMLGFAEDEIGNTLSEWDQRVHIDDKPGVYHEIEKYFGGETQQYVSEHRVLCKDGTYKWILDRGKIFTRSEDGRPLRVLGTHTDITERKRMEEALRESEQRYRSVITAMAEGIVLQKTDGRITACNESAERILGLTADQMMGRTSIDPQWKAIHEDGSAFPGQTHPAIVTLRTGQPQFNVVMGVHKPDGRLTWISINSQPLFKPNESTPYAVVASFTDITARKQAQQTLQQQAQRERMIAAIAQHIRQSLDLNEILNTTVAEVRQFLQSDRVIIYRCNPDGSNAVVIESVAETWQPAENMEITDSHFVQTHRQCHQQPTIKANSDIYLEQLPVTAKLVVSILQGYRLWGLLVVEHSSTRREWQPWESELLQQLATQVAIAIQQSELYQQLQLANQELENIAMVDQLTQIANRRRFDHKLDCVWQYLLREQGCVSLLLCDIDYFKRYNDTYGHAAGDDCLRLVAQALQQTVKRSTDLAARYGGEEFVVILPNTNSDGAFQVAQEIHQAIQHLSIPHIASDVKPDVTLSIGIATVIPTSTMVPLHLIEAADQALYQAKAQGRNRSFVNEISISAQDSAL</sequence>
<dbReference type="PROSITE" id="PS50112">
    <property type="entry name" value="PAS"/>
    <property type="match status" value="1"/>
</dbReference>
<feature type="domain" description="Phytochrome chromophore attachment site" evidence="1">
    <location>
        <begin position="693"/>
        <end position="818"/>
    </location>
</feature>
<dbReference type="Pfam" id="PF13426">
    <property type="entry name" value="PAS_9"/>
    <property type="match status" value="1"/>
</dbReference>